<comment type="similarity">
    <text evidence="1 8">Belongs to the SOS response-associated peptidase family.</text>
</comment>
<organism evidence="9 10">
    <name type="scientific">Absicoccus porci</name>
    <dbReference type="NCBI Taxonomy" id="2486576"/>
    <lineage>
        <taxon>Bacteria</taxon>
        <taxon>Bacillati</taxon>
        <taxon>Bacillota</taxon>
        <taxon>Erysipelotrichia</taxon>
        <taxon>Erysipelotrichales</taxon>
        <taxon>Erysipelotrichaceae</taxon>
        <taxon>Absicoccus</taxon>
    </lineage>
</organism>
<dbReference type="Proteomes" id="UP000276568">
    <property type="component" value="Unassembled WGS sequence"/>
</dbReference>
<evidence type="ECO:0000256" key="4">
    <source>
        <dbReference type="ARBA" id="ARBA00022801"/>
    </source>
</evidence>
<dbReference type="OrthoDB" id="9782620at2"/>
<reference evidence="9 10" key="1">
    <citation type="submission" date="2018-11" db="EMBL/GenBank/DDBJ databases">
        <title>Clostridium sp. nov., a member of the family Erysipelotrichaceae isolated from pig faeces.</title>
        <authorList>
            <person name="Chang Y.-H."/>
        </authorList>
    </citation>
    <scope>NUCLEOTIDE SEQUENCE [LARGE SCALE GENOMIC DNA]</scope>
    <source>
        <strain evidence="9 10">YH-panp20</strain>
    </source>
</reference>
<dbReference type="SUPFAM" id="SSF143081">
    <property type="entry name" value="BB1717-like"/>
    <property type="match status" value="1"/>
</dbReference>
<dbReference type="Gene3D" id="3.90.1680.10">
    <property type="entry name" value="SOS response associated peptidase-like"/>
    <property type="match status" value="1"/>
</dbReference>
<evidence type="ECO:0000256" key="1">
    <source>
        <dbReference type="ARBA" id="ARBA00008136"/>
    </source>
</evidence>
<dbReference type="Pfam" id="PF02586">
    <property type="entry name" value="SRAP"/>
    <property type="match status" value="1"/>
</dbReference>
<dbReference type="GO" id="GO:0008233">
    <property type="term" value="F:peptidase activity"/>
    <property type="evidence" value="ECO:0007669"/>
    <property type="project" value="UniProtKB-KW"/>
</dbReference>
<evidence type="ECO:0000313" key="9">
    <source>
        <dbReference type="EMBL" id="RNM29650.1"/>
    </source>
</evidence>
<dbReference type="GO" id="GO:0006508">
    <property type="term" value="P:proteolysis"/>
    <property type="evidence" value="ECO:0007669"/>
    <property type="project" value="UniProtKB-KW"/>
</dbReference>
<dbReference type="InterPro" id="IPR036590">
    <property type="entry name" value="SRAP-like"/>
</dbReference>
<dbReference type="RefSeq" id="WP_128520725.1">
    <property type="nucleotide sequence ID" value="NZ_RJQC01000003.1"/>
</dbReference>
<keyword evidence="3" id="KW-0227">DNA damage</keyword>
<evidence type="ECO:0000313" key="10">
    <source>
        <dbReference type="Proteomes" id="UP000276568"/>
    </source>
</evidence>
<evidence type="ECO:0000256" key="6">
    <source>
        <dbReference type="ARBA" id="ARBA00023125"/>
    </source>
</evidence>
<gene>
    <name evidence="9" type="ORF">EDX97_08405</name>
</gene>
<evidence type="ECO:0000256" key="5">
    <source>
        <dbReference type="ARBA" id="ARBA00023124"/>
    </source>
</evidence>
<accession>A0A3N0HZL2</accession>
<sequence length="174" mass="20195">MCGCYYLSKEGKANLERRFSFISLHTKTGDIFPGQDALIIKPQGKQLICVPWHWGKDRIINARMETIFTKPTFKEAILKNRCVIPADAFYEWDALKQKVKFDSDKMLYLAGICIQDDFVIITQDANEVVSPIHDRMPVLVEDLSVWFSDDFRTIFSSQSVALESHQAYYQERLF</sequence>
<proteinExistence type="inferred from homology"/>
<dbReference type="EMBL" id="RJQC01000003">
    <property type="protein sequence ID" value="RNM29650.1"/>
    <property type="molecule type" value="Genomic_DNA"/>
</dbReference>
<dbReference type="PANTHER" id="PTHR13604">
    <property type="entry name" value="DC12-RELATED"/>
    <property type="match status" value="1"/>
</dbReference>
<dbReference type="PANTHER" id="PTHR13604:SF0">
    <property type="entry name" value="ABASIC SITE PROCESSING PROTEIN HMCES"/>
    <property type="match status" value="1"/>
</dbReference>
<dbReference type="EC" id="3.4.-.-" evidence="8"/>
<keyword evidence="10" id="KW-1185">Reference proteome</keyword>
<comment type="caution">
    <text evidence="9">The sequence shown here is derived from an EMBL/GenBank/DDBJ whole genome shotgun (WGS) entry which is preliminary data.</text>
</comment>
<dbReference type="AlphaFoldDB" id="A0A3N0HZL2"/>
<dbReference type="InterPro" id="IPR003738">
    <property type="entry name" value="SRAP"/>
</dbReference>
<keyword evidence="6" id="KW-0238">DNA-binding</keyword>
<dbReference type="GO" id="GO:0003697">
    <property type="term" value="F:single-stranded DNA binding"/>
    <property type="evidence" value="ECO:0007669"/>
    <property type="project" value="InterPro"/>
</dbReference>
<evidence type="ECO:0000256" key="3">
    <source>
        <dbReference type="ARBA" id="ARBA00022763"/>
    </source>
</evidence>
<dbReference type="GO" id="GO:0106300">
    <property type="term" value="P:protein-DNA covalent cross-linking repair"/>
    <property type="evidence" value="ECO:0007669"/>
    <property type="project" value="InterPro"/>
</dbReference>
<dbReference type="GO" id="GO:0016829">
    <property type="term" value="F:lyase activity"/>
    <property type="evidence" value="ECO:0007669"/>
    <property type="project" value="UniProtKB-KW"/>
</dbReference>
<protein>
    <recommendedName>
        <fullName evidence="8">Abasic site processing protein</fullName>
        <ecNumber evidence="8">3.4.-.-</ecNumber>
    </recommendedName>
</protein>
<evidence type="ECO:0000256" key="8">
    <source>
        <dbReference type="RuleBase" id="RU364100"/>
    </source>
</evidence>
<evidence type="ECO:0000256" key="7">
    <source>
        <dbReference type="ARBA" id="ARBA00023239"/>
    </source>
</evidence>
<evidence type="ECO:0000256" key="2">
    <source>
        <dbReference type="ARBA" id="ARBA00022670"/>
    </source>
</evidence>
<name>A0A3N0HZL2_9FIRM</name>
<keyword evidence="5" id="KW-0190">Covalent protein-DNA linkage</keyword>
<keyword evidence="2 8" id="KW-0645">Protease</keyword>
<keyword evidence="4 8" id="KW-0378">Hydrolase</keyword>
<keyword evidence="7" id="KW-0456">Lyase</keyword>